<accession>A0A101KSX4</accession>
<evidence type="ECO:0000313" key="1">
    <source>
        <dbReference type="EMBL" id="KUM26409.1"/>
    </source>
</evidence>
<reference evidence="1 2" key="1">
    <citation type="submission" date="2015-12" db="EMBL/GenBank/DDBJ databases">
        <title>Draft genome sequence of Mesorhizobium sp. UFLA 01-765, a multitolerant efficient symbiont and plant-growth promoting strain isolated from Zn-mining soil using Leucaena leucocephala as a trap plant.</title>
        <authorList>
            <person name="Rangel W.M."/>
            <person name="Thijs S."/>
            <person name="Longatti S.M."/>
            <person name="Moreira F.M."/>
            <person name="Weyens N."/>
            <person name="Vangronsveld J."/>
            <person name="Van Hamme J.D."/>
            <person name="Bottos E.M."/>
            <person name="Rineau F."/>
        </authorList>
    </citation>
    <scope>NUCLEOTIDE SEQUENCE [LARGE SCALE GENOMIC DNA]</scope>
    <source>
        <strain evidence="1 2">UFLA 01-765</strain>
    </source>
</reference>
<organism evidence="1 2">
    <name type="scientific">Rhizobium loti</name>
    <name type="common">Mesorhizobium loti</name>
    <dbReference type="NCBI Taxonomy" id="381"/>
    <lineage>
        <taxon>Bacteria</taxon>
        <taxon>Pseudomonadati</taxon>
        <taxon>Pseudomonadota</taxon>
        <taxon>Alphaproteobacteria</taxon>
        <taxon>Hyphomicrobiales</taxon>
        <taxon>Phyllobacteriaceae</taxon>
        <taxon>Mesorhizobium</taxon>
    </lineage>
</organism>
<proteinExistence type="predicted"/>
<evidence type="ECO:0000313" key="2">
    <source>
        <dbReference type="Proteomes" id="UP000053176"/>
    </source>
</evidence>
<name>A0A101KSX4_RHILI</name>
<comment type="caution">
    <text evidence="1">The sequence shown here is derived from an EMBL/GenBank/DDBJ whole genome shotgun (WGS) entry which is preliminary data.</text>
</comment>
<dbReference type="AlphaFoldDB" id="A0A101KSX4"/>
<sequence length="147" mass="16205">MGVISVKAGKNLNPAMIRELRGTVERENAEMGVFICLGEPTFQMEREASTAGFFESSQGRHPRIQIRTIDALLSGKGIDCPLLYTTVTMAEAGRRAEKQSQKRQTAPSAEILRQRNLLLPIIGQGDRGRVRMNSDPLAHVIRKSAMG</sequence>
<gene>
    <name evidence="1" type="ORF">AU467_22040</name>
</gene>
<protein>
    <submittedName>
        <fullName evidence="1">Uncharacterized protein</fullName>
    </submittedName>
</protein>
<dbReference type="Proteomes" id="UP000053176">
    <property type="component" value="Unassembled WGS sequence"/>
</dbReference>
<dbReference type="REBASE" id="147156">
    <property type="entry name" value="M.Msp765ORFAP"/>
</dbReference>
<dbReference type="EMBL" id="LPWA01000106">
    <property type="protein sequence ID" value="KUM26409.1"/>
    <property type="molecule type" value="Genomic_DNA"/>
</dbReference>